<dbReference type="InterPro" id="IPR058548">
    <property type="entry name" value="MlaB-like_STAS"/>
</dbReference>
<dbReference type="AlphaFoldDB" id="A0AAV2VKL4"/>
<dbReference type="InterPro" id="IPR036513">
    <property type="entry name" value="STAS_dom_sf"/>
</dbReference>
<evidence type="ECO:0000313" key="3">
    <source>
        <dbReference type="Proteomes" id="UP000018211"/>
    </source>
</evidence>
<gene>
    <name evidence="2" type="ORF">VIBNISOn1_1430010</name>
</gene>
<comment type="caution">
    <text evidence="2">The sequence shown here is derived from an EMBL/GenBank/DDBJ whole genome shotgun (WGS) entry which is preliminary data.</text>
</comment>
<dbReference type="PROSITE" id="PS50801">
    <property type="entry name" value="STAS"/>
    <property type="match status" value="1"/>
</dbReference>
<protein>
    <submittedName>
        <fullName evidence="2">Sulphate transporter/antisigma-factor antagonist STAS</fullName>
    </submittedName>
</protein>
<dbReference type="Gene3D" id="3.30.750.24">
    <property type="entry name" value="STAS domain"/>
    <property type="match status" value="1"/>
</dbReference>
<dbReference type="InterPro" id="IPR002645">
    <property type="entry name" value="STAS_dom"/>
</dbReference>
<sequence length="119" mass="13497">MAHPQWQQAAPTQSYLSGNLDRESVPGLWHFLKQRKTDTTQLNIDMSGVNRVDSAGMVMLIHLIEHAKKQNCHIMLSFVPDQLRTLCQLSNVESLLFPESEAANKPHNEALGERKHIEV</sequence>
<dbReference type="RefSeq" id="WP_004401737.1">
    <property type="nucleotide sequence ID" value="NZ_LK391965.1"/>
</dbReference>
<reference evidence="2 3" key="1">
    <citation type="journal article" date="2013" name="ISME J.">
        <title>Comparative genomics of pathogenic lineages of Vibrio nigripulchritudo identifies virulence-associated traits.</title>
        <authorList>
            <person name="Goudenege D."/>
            <person name="Labreuche Y."/>
            <person name="Krin E."/>
            <person name="Ansquer D."/>
            <person name="Mangenot S."/>
            <person name="Calteau A."/>
            <person name="Medigue C."/>
            <person name="Mazel D."/>
            <person name="Polz M.F."/>
            <person name="Le Roux F."/>
        </authorList>
    </citation>
    <scope>NUCLEOTIDE SEQUENCE [LARGE SCALE GENOMIC DNA]</scope>
    <source>
        <strain evidence="2 3">SOn1</strain>
    </source>
</reference>
<name>A0AAV2VKL4_9VIBR</name>
<dbReference type="InterPro" id="IPR052746">
    <property type="entry name" value="MlaB_ABC_Transporter"/>
</dbReference>
<organism evidence="2 3">
    <name type="scientific">Vibrio nigripulchritudo SOn1</name>
    <dbReference type="NCBI Taxonomy" id="1238450"/>
    <lineage>
        <taxon>Bacteria</taxon>
        <taxon>Pseudomonadati</taxon>
        <taxon>Pseudomonadota</taxon>
        <taxon>Gammaproteobacteria</taxon>
        <taxon>Vibrionales</taxon>
        <taxon>Vibrionaceae</taxon>
        <taxon>Vibrio</taxon>
    </lineage>
</organism>
<evidence type="ECO:0000259" key="1">
    <source>
        <dbReference type="PROSITE" id="PS50801"/>
    </source>
</evidence>
<dbReference type="EMBL" id="CAOF01000050">
    <property type="protein sequence ID" value="CCO45242.1"/>
    <property type="molecule type" value="Genomic_DNA"/>
</dbReference>
<feature type="domain" description="STAS" evidence="1">
    <location>
        <begin position="16"/>
        <end position="114"/>
    </location>
</feature>
<dbReference type="CDD" id="cd07043">
    <property type="entry name" value="STAS_anti-anti-sigma_factors"/>
    <property type="match status" value="1"/>
</dbReference>
<dbReference type="PANTHER" id="PTHR35849:SF1">
    <property type="entry name" value="INTERMEMBRANE PHOSPHOLIPID TRANSPORT SYSTEM BINDING PROTEIN MLAB"/>
    <property type="match status" value="1"/>
</dbReference>
<dbReference type="Pfam" id="PF13466">
    <property type="entry name" value="STAS_2"/>
    <property type="match status" value="1"/>
</dbReference>
<dbReference type="SUPFAM" id="SSF52091">
    <property type="entry name" value="SpoIIaa-like"/>
    <property type="match status" value="1"/>
</dbReference>
<proteinExistence type="predicted"/>
<evidence type="ECO:0000313" key="2">
    <source>
        <dbReference type="EMBL" id="CCO45242.1"/>
    </source>
</evidence>
<accession>A0AAV2VKL4</accession>
<dbReference type="Proteomes" id="UP000018211">
    <property type="component" value="Unassembled WGS sequence"/>
</dbReference>
<dbReference type="PANTHER" id="PTHR35849">
    <property type="entry name" value="BLR2341 PROTEIN"/>
    <property type="match status" value="1"/>
</dbReference>